<organism evidence="2 3">
    <name type="scientific">Ceraceosorus bombacis</name>
    <dbReference type="NCBI Taxonomy" id="401625"/>
    <lineage>
        <taxon>Eukaryota</taxon>
        <taxon>Fungi</taxon>
        <taxon>Dikarya</taxon>
        <taxon>Basidiomycota</taxon>
        <taxon>Ustilaginomycotina</taxon>
        <taxon>Exobasidiomycetes</taxon>
        <taxon>Ceraceosorales</taxon>
        <taxon>Ceraceosoraceae</taxon>
        <taxon>Ceraceosorus</taxon>
    </lineage>
</organism>
<feature type="region of interest" description="Disordered" evidence="1">
    <location>
        <begin position="1"/>
        <end position="68"/>
    </location>
</feature>
<evidence type="ECO:0000313" key="3">
    <source>
        <dbReference type="Proteomes" id="UP000054845"/>
    </source>
</evidence>
<dbReference type="Proteomes" id="UP000054845">
    <property type="component" value="Unassembled WGS sequence"/>
</dbReference>
<dbReference type="AlphaFoldDB" id="A0A0P1BEM2"/>
<evidence type="ECO:0000313" key="2">
    <source>
        <dbReference type="EMBL" id="CEH14332.1"/>
    </source>
</evidence>
<accession>A0A0P1BEM2</accession>
<sequence>MSSTLTSIAHWPSTSAAPGSDASHWHASTSRSAIQHPNHRSPLGSAPHSPILDAMPDGAGRRDVPSRQLGTEVDNLRVAGRLGLLVQACGHRT</sequence>
<name>A0A0P1BEM2_9BASI</name>
<dbReference type="EMBL" id="CCYA01000240">
    <property type="protein sequence ID" value="CEH14332.1"/>
    <property type="molecule type" value="Genomic_DNA"/>
</dbReference>
<protein>
    <submittedName>
        <fullName evidence="2">Uncharacterized protein</fullName>
    </submittedName>
</protein>
<feature type="compositionally biased region" description="Polar residues" evidence="1">
    <location>
        <begin position="1"/>
        <end position="17"/>
    </location>
</feature>
<proteinExistence type="predicted"/>
<reference evidence="2 3" key="1">
    <citation type="submission" date="2014-09" db="EMBL/GenBank/DDBJ databases">
        <authorList>
            <person name="Magalhaes I.L.F."/>
            <person name="Oliveira U."/>
            <person name="Santos F.R."/>
            <person name="Vidigal T.H.D.A."/>
            <person name="Brescovit A.D."/>
            <person name="Santos A.J."/>
        </authorList>
    </citation>
    <scope>NUCLEOTIDE SEQUENCE [LARGE SCALE GENOMIC DNA]</scope>
</reference>
<keyword evidence="3" id="KW-1185">Reference proteome</keyword>
<evidence type="ECO:0000256" key="1">
    <source>
        <dbReference type="SAM" id="MobiDB-lite"/>
    </source>
</evidence>
<feature type="compositionally biased region" description="Polar residues" evidence="1">
    <location>
        <begin position="26"/>
        <end position="35"/>
    </location>
</feature>